<evidence type="ECO:0000256" key="12">
    <source>
        <dbReference type="RuleBase" id="RU004516"/>
    </source>
</evidence>
<dbReference type="PROSITE" id="PS00770">
    <property type="entry name" value="AA_TRANSFER_CLASS_4"/>
    <property type="match status" value="1"/>
</dbReference>
<name>A0ABW9EWQ9_9GAMM</name>
<dbReference type="Pfam" id="PF01063">
    <property type="entry name" value="Aminotran_4"/>
    <property type="match status" value="1"/>
</dbReference>
<dbReference type="RefSeq" id="WP_050078794.1">
    <property type="nucleotide sequence ID" value="NZ_CABHYX010000067.1"/>
</dbReference>
<evidence type="ECO:0000256" key="9">
    <source>
        <dbReference type="ARBA" id="ARBA00049529"/>
    </source>
</evidence>
<accession>A0ABW9EWQ9</accession>
<evidence type="ECO:0000256" key="3">
    <source>
        <dbReference type="ARBA" id="ARBA00011738"/>
    </source>
</evidence>
<keyword evidence="5" id="KW-0289">Folate biosynthesis</keyword>
<dbReference type="InterPro" id="IPR050571">
    <property type="entry name" value="Class-IV_PLP-Dep_Aminotrnsfr"/>
</dbReference>
<keyword evidence="14" id="KW-1185">Reference proteome</keyword>
<dbReference type="GO" id="GO:0008696">
    <property type="term" value="F:4-amino-4-deoxychorismate lyase activity"/>
    <property type="evidence" value="ECO:0007669"/>
    <property type="project" value="UniProtKB-EC"/>
</dbReference>
<proteinExistence type="inferred from homology"/>
<evidence type="ECO:0000256" key="2">
    <source>
        <dbReference type="ARBA" id="ARBA00009320"/>
    </source>
</evidence>
<evidence type="ECO:0000313" key="13">
    <source>
        <dbReference type="EMBL" id="MFM1346349.1"/>
    </source>
</evidence>
<dbReference type="PANTHER" id="PTHR42743:SF2">
    <property type="entry name" value="AMINODEOXYCHORISMATE LYASE"/>
    <property type="match status" value="1"/>
</dbReference>
<dbReference type="InterPro" id="IPR043131">
    <property type="entry name" value="BCAT-like_N"/>
</dbReference>
<dbReference type="Proteomes" id="UP001629523">
    <property type="component" value="Unassembled WGS sequence"/>
</dbReference>
<dbReference type="EC" id="4.1.3.38" evidence="8 10"/>
<comment type="catalytic activity">
    <reaction evidence="9">
        <text>4-amino-4-deoxychorismate = 4-aminobenzoate + pyruvate + H(+)</text>
        <dbReference type="Rhea" id="RHEA:16201"/>
        <dbReference type="ChEBI" id="CHEBI:15361"/>
        <dbReference type="ChEBI" id="CHEBI:15378"/>
        <dbReference type="ChEBI" id="CHEBI:17836"/>
        <dbReference type="ChEBI" id="CHEBI:58406"/>
        <dbReference type="EC" id="4.1.3.38"/>
    </reaction>
</comment>
<evidence type="ECO:0000256" key="1">
    <source>
        <dbReference type="ARBA" id="ARBA00001933"/>
    </source>
</evidence>
<evidence type="ECO:0000256" key="11">
    <source>
        <dbReference type="RuleBase" id="RU004106"/>
    </source>
</evidence>
<dbReference type="NCBIfam" id="TIGR03461">
    <property type="entry name" value="pabC_Proteo"/>
    <property type="match status" value="1"/>
</dbReference>
<gene>
    <name evidence="13" type="primary">pabC</name>
    <name evidence="13" type="ORF">WFP14_07250</name>
</gene>
<evidence type="ECO:0000256" key="7">
    <source>
        <dbReference type="ARBA" id="ARBA00035633"/>
    </source>
</evidence>
<comment type="caution">
    <text evidence="13">The sequence shown here is derived from an EMBL/GenBank/DDBJ whole genome shotgun (WGS) entry which is preliminary data.</text>
</comment>
<comment type="cofactor">
    <cofactor evidence="1 12">
        <name>pyridoxal 5'-phosphate</name>
        <dbReference type="ChEBI" id="CHEBI:597326"/>
    </cofactor>
</comment>
<reference evidence="13 14" key="1">
    <citation type="journal article" date="2024" name="Infect. Genet. Evol.">
        <title>Characteristics and comparative genome analysis of Yersinia enterocolitica and related species associated with human infections in Switzerland 2019-2023.</title>
        <authorList>
            <person name="Stevens M.J.A."/>
            <person name="Horlbog J.A."/>
            <person name="Diethelm A."/>
            <person name="Stephan R."/>
            <person name="Nuesch-Inderbinen M."/>
        </authorList>
    </citation>
    <scope>NUCLEOTIDE SEQUENCE [LARGE SCALE GENOMIC DNA]</scope>
    <source>
        <strain evidence="13 14">N20-0302</strain>
    </source>
</reference>
<keyword evidence="6 13" id="KW-0456">Lyase</keyword>
<dbReference type="Gene3D" id="3.20.10.10">
    <property type="entry name" value="D-amino Acid Aminotransferase, subunit A, domain 2"/>
    <property type="match status" value="1"/>
</dbReference>
<dbReference type="InterPro" id="IPR001544">
    <property type="entry name" value="Aminotrans_IV"/>
</dbReference>
<dbReference type="NCBIfam" id="NF004761">
    <property type="entry name" value="PRK06092.1"/>
    <property type="match status" value="1"/>
</dbReference>
<dbReference type="Gene3D" id="3.30.470.10">
    <property type="match status" value="1"/>
</dbReference>
<dbReference type="InterPro" id="IPR043132">
    <property type="entry name" value="BCAT-like_C"/>
</dbReference>
<evidence type="ECO:0000256" key="6">
    <source>
        <dbReference type="ARBA" id="ARBA00023239"/>
    </source>
</evidence>
<evidence type="ECO:0000256" key="8">
    <source>
        <dbReference type="ARBA" id="ARBA00035676"/>
    </source>
</evidence>
<evidence type="ECO:0000313" key="14">
    <source>
        <dbReference type="Proteomes" id="UP001629523"/>
    </source>
</evidence>
<keyword evidence="4 12" id="KW-0663">Pyridoxal phosphate</keyword>
<dbReference type="InterPro" id="IPR018300">
    <property type="entry name" value="Aminotrans_IV_CS"/>
</dbReference>
<comment type="pathway">
    <text evidence="7">Cofactor biosynthesis; tetrahydrofolate biosynthesis; 4-aminobenzoate from chorismate: step 2/2.</text>
</comment>
<dbReference type="InterPro" id="IPR036038">
    <property type="entry name" value="Aminotransferase-like"/>
</dbReference>
<dbReference type="InterPro" id="IPR017824">
    <property type="entry name" value="Aminodeoxychorismate_lyase_IV"/>
</dbReference>
<dbReference type="SUPFAM" id="SSF56752">
    <property type="entry name" value="D-aminoacid aminotransferase-like PLP-dependent enzymes"/>
    <property type="match status" value="1"/>
</dbReference>
<evidence type="ECO:0000256" key="10">
    <source>
        <dbReference type="NCBIfam" id="TIGR03461"/>
    </source>
</evidence>
<organism evidence="13 14">
    <name type="scientific">Yersinia proxima</name>
    <dbReference type="NCBI Taxonomy" id="2890316"/>
    <lineage>
        <taxon>Bacteria</taxon>
        <taxon>Pseudomonadati</taxon>
        <taxon>Pseudomonadota</taxon>
        <taxon>Gammaproteobacteria</taxon>
        <taxon>Enterobacterales</taxon>
        <taxon>Yersiniaceae</taxon>
        <taxon>Yersinia</taxon>
    </lineage>
</organism>
<comment type="similarity">
    <text evidence="2 11">Belongs to the class-IV pyridoxal-phosphate-dependent aminotransferase family.</text>
</comment>
<dbReference type="EMBL" id="JBBEST010000002">
    <property type="protein sequence ID" value="MFM1346349.1"/>
    <property type="molecule type" value="Genomic_DNA"/>
</dbReference>
<evidence type="ECO:0000256" key="5">
    <source>
        <dbReference type="ARBA" id="ARBA00022909"/>
    </source>
</evidence>
<evidence type="ECO:0000256" key="4">
    <source>
        <dbReference type="ARBA" id="ARBA00022898"/>
    </source>
</evidence>
<protein>
    <recommendedName>
        <fullName evidence="8 10">Aminodeoxychorismate lyase</fullName>
        <ecNumber evidence="8 10">4.1.3.38</ecNumber>
    </recommendedName>
</protein>
<comment type="subunit">
    <text evidence="3">Homodimer.</text>
</comment>
<sequence length="277" mass="30815">MFWINGVEQNLISASDRSVQFGDGCFTTARVYLGQVVWLDMHISRLQQATERLLMPAVNWNALIKEMVEAANHTEDGVLKVIISRGSGGRGYSGTACQHPTRIISLSDYPVHYDNWRERGISLALSPISLARSPLLAGVKHLNRLEQVLIRAHLDQTAADEALVLDTQGMLVECCAANLFWRKGDKVFTPDLRQSGVDGIMRQRIINCLATHGQQVAIVSQPVDVLADADEVIVCNALMPLLSVNRIESANRAEPWIYHSRQLFDFLNLHCCEVKAA</sequence>
<dbReference type="PANTHER" id="PTHR42743">
    <property type="entry name" value="AMINO-ACID AMINOTRANSFERASE"/>
    <property type="match status" value="1"/>
</dbReference>